<keyword evidence="3" id="KW-1185">Reference proteome</keyword>
<feature type="region of interest" description="Disordered" evidence="1">
    <location>
        <begin position="1"/>
        <end position="29"/>
    </location>
</feature>
<feature type="compositionally biased region" description="Pro residues" evidence="1">
    <location>
        <begin position="1"/>
        <end position="10"/>
    </location>
</feature>
<organism evidence="2 3">
    <name type="scientific">Araneus ventricosus</name>
    <name type="common">Orbweaver spider</name>
    <name type="synonym">Epeira ventricosa</name>
    <dbReference type="NCBI Taxonomy" id="182803"/>
    <lineage>
        <taxon>Eukaryota</taxon>
        <taxon>Metazoa</taxon>
        <taxon>Ecdysozoa</taxon>
        <taxon>Arthropoda</taxon>
        <taxon>Chelicerata</taxon>
        <taxon>Arachnida</taxon>
        <taxon>Araneae</taxon>
        <taxon>Araneomorphae</taxon>
        <taxon>Entelegynae</taxon>
        <taxon>Araneoidea</taxon>
        <taxon>Araneidae</taxon>
        <taxon>Araneus</taxon>
    </lineage>
</organism>
<name>A0A4Y2AW60_ARAVE</name>
<protein>
    <submittedName>
        <fullName evidence="2">Uncharacterized protein</fullName>
    </submittedName>
</protein>
<sequence>MGSSPIPGPKFPILQDPKKGRSSTKVTSIKDALPHPIPINTYTTLGAHKSMVAVNAAFNFERVKYQKDLTREKKKLKPGLRP</sequence>
<evidence type="ECO:0000313" key="3">
    <source>
        <dbReference type="Proteomes" id="UP000499080"/>
    </source>
</evidence>
<evidence type="ECO:0000313" key="2">
    <source>
        <dbReference type="EMBL" id="GBL83326.1"/>
    </source>
</evidence>
<comment type="caution">
    <text evidence="2">The sequence shown here is derived from an EMBL/GenBank/DDBJ whole genome shotgun (WGS) entry which is preliminary data.</text>
</comment>
<reference evidence="2 3" key="1">
    <citation type="journal article" date="2019" name="Sci. Rep.">
        <title>Orb-weaving spider Araneus ventricosus genome elucidates the spidroin gene catalogue.</title>
        <authorList>
            <person name="Kono N."/>
            <person name="Nakamura H."/>
            <person name="Ohtoshi R."/>
            <person name="Moran D.A.P."/>
            <person name="Shinohara A."/>
            <person name="Yoshida Y."/>
            <person name="Fujiwara M."/>
            <person name="Mori M."/>
            <person name="Tomita M."/>
            <person name="Arakawa K."/>
        </authorList>
    </citation>
    <scope>NUCLEOTIDE SEQUENCE [LARGE SCALE GENOMIC DNA]</scope>
</reference>
<evidence type="ECO:0000256" key="1">
    <source>
        <dbReference type="SAM" id="MobiDB-lite"/>
    </source>
</evidence>
<dbReference type="Proteomes" id="UP000499080">
    <property type="component" value="Unassembled WGS sequence"/>
</dbReference>
<dbReference type="EMBL" id="BGPR01000032">
    <property type="protein sequence ID" value="GBL83326.1"/>
    <property type="molecule type" value="Genomic_DNA"/>
</dbReference>
<dbReference type="AlphaFoldDB" id="A0A4Y2AW60"/>
<proteinExistence type="predicted"/>
<accession>A0A4Y2AW60</accession>
<gene>
    <name evidence="2" type="ORF">AVEN_110644_1</name>
</gene>